<dbReference type="PANTHER" id="PTHR24305:SF210">
    <property type="entry name" value="CYTOCHROME P450 MONOOXYGENASE ASQL-RELATED"/>
    <property type="match status" value="1"/>
</dbReference>
<dbReference type="PRINTS" id="PR00385">
    <property type="entry name" value="P450"/>
</dbReference>
<dbReference type="GO" id="GO:0005506">
    <property type="term" value="F:iron ion binding"/>
    <property type="evidence" value="ECO:0007669"/>
    <property type="project" value="InterPro"/>
</dbReference>
<dbReference type="Gene3D" id="1.10.630.10">
    <property type="entry name" value="Cytochrome P450"/>
    <property type="match status" value="1"/>
</dbReference>
<dbReference type="AlphaFoldDB" id="A0AA39WZI5"/>
<dbReference type="PROSITE" id="PS00086">
    <property type="entry name" value="CYTOCHROME_P450"/>
    <property type="match status" value="1"/>
</dbReference>
<name>A0AA39WZI5_9PEZI</name>
<evidence type="ECO:0000256" key="1">
    <source>
        <dbReference type="ARBA" id="ARBA00001971"/>
    </source>
</evidence>
<sequence>MTTYDKNSSPEILRSFTELPSTSQILLLSTLSVLVFVATKLLYNIYFHPLAKFPGPKHAAATDLVYWYHWCTGSVHTYIEDVHAQYGEIVRITPYRLSFIDPQAWKDIYGHKTAAKKGHLHKEPNFYQPDYNGRDSVLTKRDDHEHSRVRKIFTNAFSDRALKAQEPILKQYIDKFIDIIRHSAVEKPGTPIDTVKLLNCLTFDVIGDLAFGESLGLLETAEYNEWLSTIFGGIKNLAATTFLLEYPLLGAVASLFVPKSLKESQKFVFDYCATRVEKRMAKGAVTEKPDFWSLALAQHDKGALDLEDMKANAGLFMVAGSETTATMLSGLFYNLLMNPDKMKKLVEEVRGAFASENELTIENIQGLTYLAACFNESLRVYPSVPQGPPRVMDAGGGIISGHFVPENTRLSLAQYSAYHSPANFKDPLSFIPERWLTDDPLAAEFANDRKDVLQPFSYGPRNCIGKNLALHEMRLVATKVLWNFDLELCPESRDLRDSMSLAAALTDLEIEYVDGVSEVDEKSLPPGAKETNLAKGSLYAWRAHMNVLRMIVEQGLTSVLVLENDVDWDIRIKKQMHDFAQASQLLLQPLKGTTDQFLDPSYPAPVFSNELPVNIDVAKYARAGMTTVPTTSPYGDLDRWDVLWVGHCGTRFPKASDVNALLGRAVIADDATVPEQQHLDVENGGWNLLTEYPAHTRVVHRARVSTCTLGYGVSQLGARRLLYELGLRNMTGTADMMFRSVCDGVEGRPLLNCLTVQPQLFSHHRPAGDAAAFSDINDRVGFNEQAYTKNVRWSTKLNFDRLLYGRTDYLDLFNDGEPRKEFAD</sequence>
<comment type="cofactor">
    <cofactor evidence="1 6">
        <name>heme</name>
        <dbReference type="ChEBI" id="CHEBI:30413"/>
    </cofactor>
</comment>
<dbReference type="InterPro" id="IPR036396">
    <property type="entry name" value="Cyt_P450_sf"/>
</dbReference>
<dbReference type="InterPro" id="IPR050121">
    <property type="entry name" value="Cytochrome_P450_monoxygenase"/>
</dbReference>
<dbReference type="InterPro" id="IPR001128">
    <property type="entry name" value="Cyt_P450"/>
</dbReference>
<evidence type="ECO:0000256" key="2">
    <source>
        <dbReference type="ARBA" id="ARBA00010617"/>
    </source>
</evidence>
<evidence type="ECO:0000313" key="9">
    <source>
        <dbReference type="Proteomes" id="UP001175001"/>
    </source>
</evidence>
<keyword evidence="5 6" id="KW-0408">Iron</keyword>
<gene>
    <name evidence="8" type="primary">rdc4_13</name>
    <name evidence="8" type="ORF">DIS24_g11168</name>
</gene>
<evidence type="ECO:0000313" key="8">
    <source>
        <dbReference type="EMBL" id="KAK0624498.1"/>
    </source>
</evidence>
<keyword evidence="8" id="KW-0503">Monooxygenase</keyword>
<dbReference type="GO" id="GO:0016705">
    <property type="term" value="F:oxidoreductase activity, acting on paired donors, with incorporation or reduction of molecular oxygen"/>
    <property type="evidence" value="ECO:0007669"/>
    <property type="project" value="InterPro"/>
</dbReference>
<dbReference type="CDD" id="cd11058">
    <property type="entry name" value="CYP60B-like"/>
    <property type="match status" value="1"/>
</dbReference>
<evidence type="ECO:0000256" key="7">
    <source>
        <dbReference type="SAM" id="Phobius"/>
    </source>
</evidence>
<dbReference type="SUPFAM" id="SSF48264">
    <property type="entry name" value="Cytochrome P450"/>
    <property type="match status" value="1"/>
</dbReference>
<keyword evidence="9" id="KW-1185">Reference proteome</keyword>
<comment type="similarity">
    <text evidence="2">Belongs to the cytochrome P450 family.</text>
</comment>
<accession>A0AA39WZI5</accession>
<dbReference type="PRINTS" id="PR00463">
    <property type="entry name" value="EP450I"/>
</dbReference>
<comment type="caution">
    <text evidence="8">The sequence shown here is derived from an EMBL/GenBank/DDBJ whole genome shotgun (WGS) entry which is preliminary data.</text>
</comment>
<protein>
    <submittedName>
        <fullName evidence="8">Cytochrome P450 monooxygenase rdc4</fullName>
    </submittedName>
</protein>
<dbReference type="PANTHER" id="PTHR24305">
    <property type="entry name" value="CYTOCHROME P450"/>
    <property type="match status" value="1"/>
</dbReference>
<dbReference type="Proteomes" id="UP001175001">
    <property type="component" value="Unassembled WGS sequence"/>
</dbReference>
<organism evidence="8 9">
    <name type="scientific">Lasiodiplodia hormozganensis</name>
    <dbReference type="NCBI Taxonomy" id="869390"/>
    <lineage>
        <taxon>Eukaryota</taxon>
        <taxon>Fungi</taxon>
        <taxon>Dikarya</taxon>
        <taxon>Ascomycota</taxon>
        <taxon>Pezizomycotina</taxon>
        <taxon>Dothideomycetes</taxon>
        <taxon>Dothideomycetes incertae sedis</taxon>
        <taxon>Botryosphaeriales</taxon>
        <taxon>Botryosphaeriaceae</taxon>
        <taxon>Lasiodiplodia</taxon>
    </lineage>
</organism>
<keyword evidence="7" id="KW-0472">Membrane</keyword>
<keyword evidence="7" id="KW-0812">Transmembrane</keyword>
<keyword evidence="8" id="KW-0560">Oxidoreductase</keyword>
<dbReference type="InterPro" id="IPR002401">
    <property type="entry name" value="Cyt_P450_E_grp-I"/>
</dbReference>
<dbReference type="InterPro" id="IPR017972">
    <property type="entry name" value="Cyt_P450_CS"/>
</dbReference>
<evidence type="ECO:0000256" key="4">
    <source>
        <dbReference type="ARBA" id="ARBA00022723"/>
    </source>
</evidence>
<keyword evidence="7" id="KW-1133">Transmembrane helix</keyword>
<evidence type="ECO:0000256" key="6">
    <source>
        <dbReference type="PIRSR" id="PIRSR602401-1"/>
    </source>
</evidence>
<proteinExistence type="inferred from homology"/>
<keyword evidence="4 6" id="KW-0479">Metal-binding</keyword>
<keyword evidence="3 6" id="KW-0349">Heme</keyword>
<feature type="transmembrane region" description="Helical" evidence="7">
    <location>
        <begin position="25"/>
        <end position="43"/>
    </location>
</feature>
<evidence type="ECO:0000256" key="5">
    <source>
        <dbReference type="ARBA" id="ARBA00023004"/>
    </source>
</evidence>
<dbReference type="GO" id="GO:0004497">
    <property type="term" value="F:monooxygenase activity"/>
    <property type="evidence" value="ECO:0007669"/>
    <property type="project" value="UniProtKB-KW"/>
</dbReference>
<dbReference type="EMBL" id="JAUJDW010000147">
    <property type="protein sequence ID" value="KAK0624498.1"/>
    <property type="molecule type" value="Genomic_DNA"/>
</dbReference>
<evidence type="ECO:0000256" key="3">
    <source>
        <dbReference type="ARBA" id="ARBA00022617"/>
    </source>
</evidence>
<reference evidence="8" key="1">
    <citation type="submission" date="2023-06" db="EMBL/GenBank/DDBJ databases">
        <title>Multi-omics analyses reveal the molecular pathogenesis toolkit of Lasiodiplodia hormozganensis, a cross-kingdom pathogen.</title>
        <authorList>
            <person name="Felix C."/>
            <person name="Meneses R."/>
            <person name="Goncalves M.F.M."/>
            <person name="Tilleman L."/>
            <person name="Duarte A.S."/>
            <person name="Jorrin-Novo J.V."/>
            <person name="Van De Peer Y."/>
            <person name="Deforce D."/>
            <person name="Van Nieuwerburgh F."/>
            <person name="Esteves A.C."/>
            <person name="Alves A."/>
        </authorList>
    </citation>
    <scope>NUCLEOTIDE SEQUENCE</scope>
    <source>
        <strain evidence="8">CBS 339.90</strain>
    </source>
</reference>
<feature type="binding site" description="axial binding residue" evidence="6">
    <location>
        <position position="463"/>
    </location>
    <ligand>
        <name>heme</name>
        <dbReference type="ChEBI" id="CHEBI:30413"/>
    </ligand>
    <ligandPart>
        <name>Fe</name>
        <dbReference type="ChEBI" id="CHEBI:18248"/>
    </ligandPart>
</feature>
<dbReference type="GO" id="GO:0020037">
    <property type="term" value="F:heme binding"/>
    <property type="evidence" value="ECO:0007669"/>
    <property type="project" value="InterPro"/>
</dbReference>
<dbReference type="Pfam" id="PF00067">
    <property type="entry name" value="p450"/>
    <property type="match status" value="1"/>
</dbReference>